<evidence type="ECO:0000313" key="2">
    <source>
        <dbReference type="EMBL" id="KAK5771595.1"/>
    </source>
</evidence>
<accession>A0ABR0MEB9</accession>
<gene>
    <name evidence="2" type="ORF">PVK06_047818</name>
</gene>
<feature type="region of interest" description="Disordered" evidence="1">
    <location>
        <begin position="1"/>
        <end position="21"/>
    </location>
</feature>
<comment type="caution">
    <text evidence="2">The sequence shown here is derived from an EMBL/GenBank/DDBJ whole genome shotgun (WGS) entry which is preliminary data.</text>
</comment>
<feature type="compositionally biased region" description="Basic and acidic residues" evidence="1">
    <location>
        <begin position="64"/>
        <end position="76"/>
    </location>
</feature>
<organism evidence="2 3">
    <name type="scientific">Gossypium arboreum</name>
    <name type="common">Tree cotton</name>
    <name type="synonym">Gossypium nanking</name>
    <dbReference type="NCBI Taxonomy" id="29729"/>
    <lineage>
        <taxon>Eukaryota</taxon>
        <taxon>Viridiplantae</taxon>
        <taxon>Streptophyta</taxon>
        <taxon>Embryophyta</taxon>
        <taxon>Tracheophyta</taxon>
        <taxon>Spermatophyta</taxon>
        <taxon>Magnoliopsida</taxon>
        <taxon>eudicotyledons</taxon>
        <taxon>Gunneridae</taxon>
        <taxon>Pentapetalae</taxon>
        <taxon>rosids</taxon>
        <taxon>malvids</taxon>
        <taxon>Malvales</taxon>
        <taxon>Malvaceae</taxon>
        <taxon>Malvoideae</taxon>
        <taxon>Gossypium</taxon>
    </lineage>
</organism>
<name>A0ABR0MEB9_GOSAR</name>
<keyword evidence="3" id="KW-1185">Reference proteome</keyword>
<dbReference type="Proteomes" id="UP001358586">
    <property type="component" value="Chromosome 13"/>
</dbReference>
<protein>
    <submittedName>
        <fullName evidence="2">Uncharacterized protein</fullName>
    </submittedName>
</protein>
<feature type="region of interest" description="Disordered" evidence="1">
    <location>
        <begin position="45"/>
        <end position="76"/>
    </location>
</feature>
<dbReference type="EMBL" id="JARKNE010000013">
    <property type="protein sequence ID" value="KAK5771595.1"/>
    <property type="molecule type" value="Genomic_DNA"/>
</dbReference>
<sequence>MDANQHSFNIRSNTETNLKREGKWHTKAITLRSGVVVKDPIRLVSGEEEGEKEDSTYTPSVVDRVQEEVESKPAKS</sequence>
<evidence type="ECO:0000313" key="3">
    <source>
        <dbReference type="Proteomes" id="UP001358586"/>
    </source>
</evidence>
<feature type="compositionally biased region" description="Polar residues" evidence="1">
    <location>
        <begin position="1"/>
        <end position="16"/>
    </location>
</feature>
<evidence type="ECO:0000256" key="1">
    <source>
        <dbReference type="SAM" id="MobiDB-lite"/>
    </source>
</evidence>
<reference evidence="2 3" key="1">
    <citation type="submission" date="2023-03" db="EMBL/GenBank/DDBJ databases">
        <title>WGS of Gossypium arboreum.</title>
        <authorList>
            <person name="Yu D."/>
        </authorList>
    </citation>
    <scope>NUCLEOTIDE SEQUENCE [LARGE SCALE GENOMIC DNA]</scope>
    <source>
        <tissue evidence="2">Leaf</tissue>
    </source>
</reference>
<proteinExistence type="predicted"/>